<dbReference type="GO" id="GO:0003979">
    <property type="term" value="F:UDP-glucose 6-dehydrogenase activity"/>
    <property type="evidence" value="ECO:0007669"/>
    <property type="project" value="UniProtKB-EC"/>
</dbReference>
<dbReference type="NCBIfam" id="TIGR03026">
    <property type="entry name" value="NDP-sugDHase"/>
    <property type="match status" value="1"/>
</dbReference>
<keyword evidence="5 7" id="KW-0520">NAD</keyword>
<dbReference type="Proteomes" id="UP000292347">
    <property type="component" value="Unassembled WGS sequence"/>
</dbReference>
<dbReference type="Pfam" id="PF03720">
    <property type="entry name" value="UDPG_MGDP_dh_C"/>
    <property type="match status" value="1"/>
</dbReference>
<evidence type="ECO:0000256" key="2">
    <source>
        <dbReference type="ARBA" id="ARBA00006601"/>
    </source>
</evidence>
<evidence type="ECO:0000313" key="12">
    <source>
        <dbReference type="EMBL" id="RXZ34662.1"/>
    </source>
</evidence>
<dbReference type="EMBL" id="SDPT01000001">
    <property type="protein sequence ID" value="RXZ34662.1"/>
    <property type="molecule type" value="Genomic_DNA"/>
</dbReference>
<dbReference type="GO" id="GO:0006065">
    <property type="term" value="P:UDP-glucuronate biosynthetic process"/>
    <property type="evidence" value="ECO:0007669"/>
    <property type="project" value="UniProtKB-UniPathway"/>
</dbReference>
<feature type="binding site" evidence="9">
    <location>
        <begin position="142"/>
        <end position="145"/>
    </location>
    <ligand>
        <name>substrate</name>
    </ligand>
</feature>
<feature type="binding site" evidence="10">
    <location>
        <position position="29"/>
    </location>
    <ligand>
        <name>NAD(+)</name>
        <dbReference type="ChEBI" id="CHEBI:57540"/>
    </ligand>
</feature>
<dbReference type="SUPFAM" id="SSF51735">
    <property type="entry name" value="NAD(P)-binding Rossmann-fold domains"/>
    <property type="match status" value="1"/>
</dbReference>
<feature type="active site" description="Nucleophile" evidence="8">
    <location>
        <position position="253"/>
    </location>
</feature>
<dbReference type="SUPFAM" id="SSF52413">
    <property type="entry name" value="UDP-glucose/GDP-mannose dehydrogenase C-terminal domain"/>
    <property type="match status" value="1"/>
</dbReference>
<keyword evidence="4 7" id="KW-0560">Oxidoreductase</keyword>
<dbReference type="PIRSF" id="PIRSF000124">
    <property type="entry name" value="UDPglc_GDPman_dh"/>
    <property type="match status" value="1"/>
</dbReference>
<feature type="binding site" evidence="9">
    <location>
        <position position="197"/>
    </location>
    <ligand>
        <name>substrate</name>
    </ligand>
</feature>
<dbReference type="GO" id="GO:0051287">
    <property type="term" value="F:NAD binding"/>
    <property type="evidence" value="ECO:0007669"/>
    <property type="project" value="InterPro"/>
</dbReference>
<feature type="binding site" evidence="10">
    <location>
        <position position="314"/>
    </location>
    <ligand>
        <name>NAD(+)</name>
        <dbReference type="ChEBI" id="CHEBI:57540"/>
    </ligand>
</feature>
<dbReference type="RefSeq" id="WP_129340448.1">
    <property type="nucleotide sequence ID" value="NZ_JACIDD010000005.1"/>
</dbReference>
<dbReference type="InterPro" id="IPR013328">
    <property type="entry name" value="6PGD_dom2"/>
</dbReference>
<dbReference type="InterPro" id="IPR014026">
    <property type="entry name" value="UDP-Glc/GDP-Man_DH_dimer"/>
</dbReference>
<comment type="pathway">
    <text evidence="1">Nucleotide-sugar biosynthesis; UDP-alpha-D-glucuronate biosynthesis; UDP-alpha-D-glucuronate from UDP-alpha-D-glucose: step 1/1.</text>
</comment>
<sequence>MKIAVFGLGYVGLSNAVLLAQHNEVAAVDISADRVEMLNSRKSAIIDAELEEFLTTRPLNLTATLDARQALDGADYVIVATPTNYDVDTNKFDTSSVEAVIQTAKEGNPEATIVIKSTIPVGFVEDVRQRLRTDQVIFSPEFLREGRALYDNLHPSRIIVGERSERARIFANLLFEGAEKNDVEILFTDPNEAEAIKLFANTYLAMRVAFFNELDSYAIAHGMDSRQIIVGVGLDPRIGQHYNNPSFGYGGYCLPKDTKQLLANYSEVPQNLIRAIVDANSTRKEFLADQIIATSPKKVGVFRLVMKSGSDNFRQSSIQGIMKRIKAKGIEVVIYEPAMAEAEFFGSRVSQDIDAFKGECDIIIANRITDSLADVKEKVFTRDLFGSD</sequence>
<dbReference type="Gene3D" id="3.40.50.720">
    <property type="entry name" value="NAD(P)-binding Rossmann-like Domain"/>
    <property type="match status" value="2"/>
</dbReference>
<dbReference type="GO" id="GO:0000271">
    <property type="term" value="P:polysaccharide biosynthetic process"/>
    <property type="evidence" value="ECO:0007669"/>
    <property type="project" value="InterPro"/>
</dbReference>
<comment type="catalytic activity">
    <reaction evidence="6 7">
        <text>UDP-alpha-D-glucose + 2 NAD(+) + H2O = UDP-alpha-D-glucuronate + 2 NADH + 3 H(+)</text>
        <dbReference type="Rhea" id="RHEA:23596"/>
        <dbReference type="ChEBI" id="CHEBI:15377"/>
        <dbReference type="ChEBI" id="CHEBI:15378"/>
        <dbReference type="ChEBI" id="CHEBI:57540"/>
        <dbReference type="ChEBI" id="CHEBI:57945"/>
        <dbReference type="ChEBI" id="CHEBI:58052"/>
        <dbReference type="ChEBI" id="CHEBI:58885"/>
        <dbReference type="EC" id="1.1.1.22"/>
    </reaction>
</comment>
<feature type="binding site" evidence="10">
    <location>
        <position position="34"/>
    </location>
    <ligand>
        <name>NAD(+)</name>
        <dbReference type="ChEBI" id="CHEBI:57540"/>
    </ligand>
</feature>
<feature type="binding site" evidence="10">
    <location>
        <position position="118"/>
    </location>
    <ligand>
        <name>NAD(+)</name>
        <dbReference type="ChEBI" id="CHEBI:57540"/>
    </ligand>
</feature>
<dbReference type="SMART" id="SM00984">
    <property type="entry name" value="UDPG_MGDP_dh_C"/>
    <property type="match status" value="1"/>
</dbReference>
<comment type="similarity">
    <text evidence="2 7">Belongs to the UDP-glucose/GDP-mannose dehydrogenase family.</text>
</comment>
<evidence type="ECO:0000256" key="10">
    <source>
        <dbReference type="PIRSR" id="PIRSR500134-3"/>
    </source>
</evidence>
<feature type="binding site" evidence="9">
    <location>
        <position position="388"/>
    </location>
    <ligand>
        <name>substrate</name>
    </ligand>
</feature>
<dbReference type="PANTHER" id="PTHR43750">
    <property type="entry name" value="UDP-GLUCOSE 6-DEHYDROGENASE TUAD"/>
    <property type="match status" value="1"/>
</dbReference>
<accession>A0A4Q2J075</accession>
<dbReference type="UniPathway" id="UPA00038">
    <property type="reaction ID" value="UER00491"/>
</dbReference>
<keyword evidence="13" id="KW-1185">Reference proteome</keyword>
<gene>
    <name evidence="12" type="ORF">EO081_03035</name>
</gene>
<dbReference type="Pfam" id="PF03721">
    <property type="entry name" value="UDPG_MGDP_dh_N"/>
    <property type="match status" value="1"/>
</dbReference>
<comment type="caution">
    <text evidence="12">The sequence shown here is derived from an EMBL/GenBank/DDBJ whole genome shotgun (WGS) entry which is preliminary data.</text>
</comment>
<feature type="binding site" evidence="9">
    <location>
        <position position="250"/>
    </location>
    <ligand>
        <name>substrate</name>
    </ligand>
</feature>
<feature type="binding site" evidence="9">
    <location>
        <position position="307"/>
    </location>
    <ligand>
        <name>substrate</name>
    </ligand>
</feature>
<feature type="binding site" evidence="10">
    <location>
        <position position="256"/>
    </location>
    <ligand>
        <name>NAD(+)</name>
        <dbReference type="ChEBI" id="CHEBI:57540"/>
    </ligand>
</feature>
<dbReference type="EC" id="1.1.1.22" evidence="3 7"/>
<dbReference type="PANTHER" id="PTHR43750:SF2">
    <property type="entry name" value="UDP-GLUCOSE 6-DEHYDROGENASE"/>
    <property type="match status" value="1"/>
</dbReference>
<dbReference type="Gene3D" id="1.10.1040.10">
    <property type="entry name" value="N-(1-d-carboxylethyl)-l-norvaline Dehydrogenase, domain 2"/>
    <property type="match status" value="1"/>
</dbReference>
<dbReference type="InterPro" id="IPR036291">
    <property type="entry name" value="NAD(P)-bd_dom_sf"/>
</dbReference>
<protein>
    <recommendedName>
        <fullName evidence="3 7">UDP-glucose 6-dehydrogenase</fullName>
        <ecNumber evidence="3 7">1.1.1.22</ecNumber>
    </recommendedName>
</protein>
<evidence type="ECO:0000256" key="1">
    <source>
        <dbReference type="ARBA" id="ARBA00004701"/>
    </source>
</evidence>
<dbReference type="InterPro" id="IPR017476">
    <property type="entry name" value="UDP-Glc/GDP-Man"/>
</dbReference>
<evidence type="ECO:0000256" key="7">
    <source>
        <dbReference type="PIRNR" id="PIRNR000124"/>
    </source>
</evidence>
<feature type="binding site" evidence="10">
    <location>
        <position position="83"/>
    </location>
    <ligand>
        <name>NAD(+)</name>
        <dbReference type="ChEBI" id="CHEBI:57540"/>
    </ligand>
</feature>
<evidence type="ECO:0000313" key="13">
    <source>
        <dbReference type="Proteomes" id="UP000292347"/>
    </source>
</evidence>
<dbReference type="InterPro" id="IPR008927">
    <property type="entry name" value="6-PGluconate_DH-like_C_sf"/>
</dbReference>
<dbReference type="InterPro" id="IPR028357">
    <property type="entry name" value="UDPglc_DH_bac"/>
</dbReference>
<feature type="domain" description="UDP-glucose/GDP-mannose dehydrogenase C-terminal" evidence="11">
    <location>
        <begin position="300"/>
        <end position="387"/>
    </location>
</feature>
<dbReference type="InterPro" id="IPR036220">
    <property type="entry name" value="UDP-Glc/GDP-Man_DH_C_sf"/>
</dbReference>
<organism evidence="12 13">
    <name type="scientific">Sphingomonas desiccabilis</name>
    <dbReference type="NCBI Taxonomy" id="429134"/>
    <lineage>
        <taxon>Bacteria</taxon>
        <taxon>Pseudomonadati</taxon>
        <taxon>Pseudomonadota</taxon>
        <taxon>Alphaproteobacteria</taxon>
        <taxon>Sphingomonadales</taxon>
        <taxon>Sphingomonadaceae</taxon>
        <taxon>Sphingomonas</taxon>
    </lineage>
</organism>
<dbReference type="AlphaFoldDB" id="A0A4Q2J075"/>
<evidence type="ECO:0000256" key="4">
    <source>
        <dbReference type="ARBA" id="ARBA00023002"/>
    </source>
</evidence>
<feature type="binding site" evidence="9">
    <location>
        <begin position="242"/>
        <end position="246"/>
    </location>
    <ligand>
        <name>substrate</name>
    </ligand>
</feature>
<dbReference type="InterPro" id="IPR014027">
    <property type="entry name" value="UDP-Glc/GDP-Man_DH_C"/>
</dbReference>
<proteinExistence type="inferred from homology"/>
<reference evidence="12 13" key="1">
    <citation type="submission" date="2019-01" db="EMBL/GenBank/DDBJ databases">
        <title>Sphingomonas mucosissima sp. nov. and Sphingomonas desiccabilis sp. nov., from biological soil crusts in the Colorado Plateau, USA.</title>
        <authorList>
            <person name="Zhu D."/>
        </authorList>
    </citation>
    <scope>NUCLEOTIDE SEQUENCE [LARGE SCALE GENOMIC DNA]</scope>
    <source>
        <strain evidence="12 13">CP1D</strain>
    </source>
</reference>
<evidence type="ECO:0000256" key="6">
    <source>
        <dbReference type="ARBA" id="ARBA00047473"/>
    </source>
</evidence>
<dbReference type="OrthoDB" id="9803238at2"/>
<dbReference type="SUPFAM" id="SSF48179">
    <property type="entry name" value="6-phosphogluconate dehydrogenase C-terminal domain-like"/>
    <property type="match status" value="1"/>
</dbReference>
<evidence type="ECO:0000256" key="8">
    <source>
        <dbReference type="PIRSR" id="PIRSR500134-1"/>
    </source>
</evidence>
<evidence type="ECO:0000256" key="3">
    <source>
        <dbReference type="ARBA" id="ARBA00012954"/>
    </source>
</evidence>
<dbReference type="PIRSF" id="PIRSF500134">
    <property type="entry name" value="UDPglc_DH_bac"/>
    <property type="match status" value="1"/>
</dbReference>
<evidence type="ECO:0000256" key="9">
    <source>
        <dbReference type="PIRSR" id="PIRSR500134-2"/>
    </source>
</evidence>
<dbReference type="InterPro" id="IPR001732">
    <property type="entry name" value="UDP-Glc/GDP-Man_DH_N"/>
</dbReference>
<dbReference type="Pfam" id="PF00984">
    <property type="entry name" value="UDPG_MGDP_dh"/>
    <property type="match status" value="1"/>
</dbReference>
<feature type="binding site" evidence="10">
    <location>
        <position position="145"/>
    </location>
    <ligand>
        <name>NAD(+)</name>
        <dbReference type="ChEBI" id="CHEBI:57540"/>
    </ligand>
</feature>
<name>A0A4Q2J075_9SPHN</name>
<feature type="binding site" evidence="9">
    <location>
        <position position="306"/>
    </location>
    <ligand>
        <name>substrate</name>
    </ligand>
</feature>
<evidence type="ECO:0000259" key="11">
    <source>
        <dbReference type="SMART" id="SM00984"/>
    </source>
</evidence>
<evidence type="ECO:0000256" key="5">
    <source>
        <dbReference type="ARBA" id="ARBA00023027"/>
    </source>
</evidence>